<dbReference type="PANTHER" id="PTHR46880:SF5">
    <property type="entry name" value="DUF4371 DOMAIN-CONTAINING PROTEIN"/>
    <property type="match status" value="1"/>
</dbReference>
<dbReference type="EMBL" id="SNRW01006467">
    <property type="protein sequence ID" value="KAA6383012.1"/>
    <property type="molecule type" value="Genomic_DNA"/>
</dbReference>
<reference evidence="2 3" key="1">
    <citation type="submission" date="2019-03" db="EMBL/GenBank/DDBJ databases">
        <title>Single cell metagenomics reveals metabolic interactions within the superorganism composed of flagellate Streblomastix strix and complex community of Bacteroidetes bacteria on its surface.</title>
        <authorList>
            <person name="Treitli S.C."/>
            <person name="Kolisko M."/>
            <person name="Husnik F."/>
            <person name="Keeling P."/>
            <person name="Hampl V."/>
        </authorList>
    </citation>
    <scope>NUCLEOTIDE SEQUENCE [LARGE SCALE GENOMIC DNA]</scope>
    <source>
        <strain evidence="2">ST1C</strain>
    </source>
</reference>
<accession>A0A5J4VKA6</accession>
<comment type="caution">
    <text evidence="2">The sequence shown here is derived from an EMBL/GenBank/DDBJ whole genome shotgun (WGS) entry which is preliminary data.</text>
</comment>
<name>A0A5J4VKA6_9EUKA</name>
<gene>
    <name evidence="2" type="ORF">EZS28_021460</name>
</gene>
<dbReference type="AlphaFoldDB" id="A0A5J4VKA6"/>
<evidence type="ECO:0000313" key="2">
    <source>
        <dbReference type="EMBL" id="KAA6383012.1"/>
    </source>
</evidence>
<sequence length="493" mass="57604">MSDYQDLDLNSLIGICVDGASNMIGCRHTMTSKIVEKYQSVIIVHCCTHRLNLASLDSINSRDLQPLRHAEAIVQQLWHFFVASPLHAAILAEIQSQNEQDYLKLKSVVPTRWLSCWESVVAAIVDLPSIWIALDRIWNSKYDSTANGLLNQTKRKQFILSLFILKSVLQQLKILSLVFQQGSLTFDQVPASIQTCKAELLKIKTSQEIIEQTRKQWPIYEAELLKFIQKEIEEREQNRKISAKKNDKKEQERIQKEKEEFDEKKAACKLDEDDINWQLKISNIYIDETIDHINKRLDNQKFISNFSIFNPQFATLNINNENYGNNEVLILKSHFNKQLQHLKDEEVLKEWRAIKQQLILNLNQLETNQACLRIATHPSYSTFPAFKFLAQACLTLPIDNCWPERGFSHMKRIKTPSRNRLGTNMLQYLMNIKMNGWPKLTGIKALEIAEFWYKEKDRRTSWKKASETETLEEQIPFEQLKLNINEVSEFIFE</sequence>
<dbReference type="SUPFAM" id="SSF53098">
    <property type="entry name" value="Ribonuclease H-like"/>
    <property type="match status" value="1"/>
</dbReference>
<dbReference type="Proteomes" id="UP000324800">
    <property type="component" value="Unassembled WGS sequence"/>
</dbReference>
<evidence type="ECO:0000313" key="3">
    <source>
        <dbReference type="Proteomes" id="UP000324800"/>
    </source>
</evidence>
<dbReference type="PANTHER" id="PTHR46880">
    <property type="entry name" value="RAS-ASSOCIATING DOMAIN-CONTAINING PROTEIN"/>
    <property type="match status" value="1"/>
</dbReference>
<proteinExistence type="predicted"/>
<feature type="region of interest" description="Disordered" evidence="1">
    <location>
        <begin position="238"/>
        <end position="257"/>
    </location>
</feature>
<evidence type="ECO:0000256" key="1">
    <source>
        <dbReference type="SAM" id="MobiDB-lite"/>
    </source>
</evidence>
<dbReference type="InterPro" id="IPR012337">
    <property type="entry name" value="RNaseH-like_sf"/>
</dbReference>
<dbReference type="OrthoDB" id="6593027at2759"/>
<protein>
    <submittedName>
        <fullName evidence="2">Putative Zinc finger protein 862</fullName>
    </submittedName>
</protein>
<organism evidence="2 3">
    <name type="scientific">Streblomastix strix</name>
    <dbReference type="NCBI Taxonomy" id="222440"/>
    <lineage>
        <taxon>Eukaryota</taxon>
        <taxon>Metamonada</taxon>
        <taxon>Preaxostyla</taxon>
        <taxon>Oxymonadida</taxon>
        <taxon>Streblomastigidae</taxon>
        <taxon>Streblomastix</taxon>
    </lineage>
</organism>